<evidence type="ECO:0000313" key="5">
    <source>
        <dbReference type="EMBL" id="KAG0492550.1"/>
    </source>
</evidence>
<name>A0A835VD33_VANPL</name>
<dbReference type="CDD" id="cd11660">
    <property type="entry name" value="SANT_TRF"/>
    <property type="match status" value="1"/>
</dbReference>
<evidence type="ECO:0000256" key="1">
    <source>
        <dbReference type="ARBA" id="ARBA00023125"/>
    </source>
</evidence>
<feature type="domain" description="Myb-like" evidence="3">
    <location>
        <begin position="533"/>
        <end position="581"/>
    </location>
</feature>
<proteinExistence type="predicted"/>
<dbReference type="Pfam" id="PF00249">
    <property type="entry name" value="Myb_DNA-binding"/>
    <property type="match status" value="1"/>
</dbReference>
<dbReference type="PROSITE" id="PS51294">
    <property type="entry name" value="HTH_MYB"/>
    <property type="match status" value="1"/>
</dbReference>
<reference evidence="5 6" key="1">
    <citation type="journal article" date="2020" name="Nat. Food">
        <title>A phased Vanilla planifolia genome enables genetic improvement of flavour and production.</title>
        <authorList>
            <person name="Hasing T."/>
            <person name="Tang H."/>
            <person name="Brym M."/>
            <person name="Khazi F."/>
            <person name="Huang T."/>
            <person name="Chambers A.H."/>
        </authorList>
    </citation>
    <scope>NUCLEOTIDE SEQUENCE [LARGE SCALE GENOMIC DNA]</scope>
    <source>
        <tissue evidence="5">Leaf</tissue>
    </source>
</reference>
<evidence type="ECO:0000256" key="2">
    <source>
        <dbReference type="SAM" id="MobiDB-lite"/>
    </source>
</evidence>
<dbReference type="OrthoDB" id="413077at2759"/>
<comment type="caution">
    <text evidence="5">The sequence shown here is derived from an EMBL/GenBank/DDBJ whole genome shotgun (WGS) entry which is preliminary data.</text>
</comment>
<dbReference type="InterPro" id="IPR001005">
    <property type="entry name" value="SANT/Myb"/>
</dbReference>
<feature type="region of interest" description="Disordered" evidence="2">
    <location>
        <begin position="478"/>
        <end position="501"/>
    </location>
</feature>
<dbReference type="GO" id="GO:0003677">
    <property type="term" value="F:DNA binding"/>
    <property type="evidence" value="ECO:0007669"/>
    <property type="project" value="UniProtKB-KW"/>
</dbReference>
<dbReference type="SUPFAM" id="SSF46689">
    <property type="entry name" value="Homeodomain-like"/>
    <property type="match status" value="1"/>
</dbReference>
<dbReference type="Proteomes" id="UP000636800">
    <property type="component" value="Chromosome 2"/>
</dbReference>
<accession>A0A835VD33</accession>
<protein>
    <submittedName>
        <fullName evidence="5">Uncharacterized protein</fullName>
    </submittedName>
</protein>
<dbReference type="PANTHER" id="PTHR46993:SF6">
    <property type="entry name" value="MYB TRANSCRIPTION FACTOR"/>
    <property type="match status" value="1"/>
</dbReference>
<dbReference type="PROSITE" id="PS50090">
    <property type="entry name" value="MYB_LIKE"/>
    <property type="match status" value="1"/>
</dbReference>
<evidence type="ECO:0000313" key="6">
    <source>
        <dbReference type="Proteomes" id="UP000636800"/>
    </source>
</evidence>
<dbReference type="EMBL" id="JADCNL010000002">
    <property type="protein sequence ID" value="KAG0492550.1"/>
    <property type="molecule type" value="Genomic_DNA"/>
</dbReference>
<keyword evidence="1" id="KW-0238">DNA-binding</keyword>
<dbReference type="Gene3D" id="1.10.246.220">
    <property type="match status" value="1"/>
</dbReference>
<gene>
    <name evidence="5" type="ORF">HPP92_005948</name>
</gene>
<dbReference type="InterPro" id="IPR009057">
    <property type="entry name" value="Homeodomain-like_sf"/>
</dbReference>
<dbReference type="AlphaFoldDB" id="A0A835VD33"/>
<feature type="domain" description="HTH myb-type" evidence="4">
    <location>
        <begin position="533"/>
        <end position="585"/>
    </location>
</feature>
<feature type="compositionally biased region" description="Basic and acidic residues" evidence="2">
    <location>
        <begin position="292"/>
        <end position="305"/>
    </location>
</feature>
<sequence length="585" mass="64065">MAAAFSTSAPTLPSYLLRHPLSSLSTRPPADDLAHSWILEFILSQPIPDWLVHEIFLSLPFSSCTFHPHLRKAILIFLIASELRHRSLSERTLHSLELIEELDHLRGAAPSNRLKAAYCAVAVECTASAFRDGAADFACAVERIWMTRVPDIMRSEEAAGLVSGPLIEWAERIRGWVSSGVGGESLLNRDIEEALQLVSDYLEEAKDEIGPPFLEIVAMEVLKNKMDVDRLAEKSGSGLADMNSSLCKLVKPDKGFRENVLGEQYDCIAGVCIEASKADRTRERSGALADISGKESEGNEIREERGCASTKHGDVCRGVLAFDVDSREQEVVHLNNGGQDIPGSSEGVVHNLASGGVCQAESLQKGCLVVQMAAEDALLNAPAATAAVLASSGNKSAKCRSKAITASSISLVELVPGVESGHGAPAKKKCTLVPLTEFAESSPYDFKQSRGDKVAKECNMDAEPSNRRKFGTHHRIFERNPSAHTNEWSDESPSSVGKSPAPLDKIKLHQPTRRAAIPHLVNGKLIKRRPIKKWSSLEENTLREAVVKYGKGNWKLILSCFAKIFEERTEVDLKDKWRAMSRYLL</sequence>
<dbReference type="PANTHER" id="PTHR46993">
    <property type="entry name" value="MYB TRANSCRIPTION FACTOR"/>
    <property type="match status" value="1"/>
</dbReference>
<keyword evidence="6" id="KW-1185">Reference proteome</keyword>
<organism evidence="5 6">
    <name type="scientific">Vanilla planifolia</name>
    <name type="common">Vanilla</name>
    <dbReference type="NCBI Taxonomy" id="51239"/>
    <lineage>
        <taxon>Eukaryota</taxon>
        <taxon>Viridiplantae</taxon>
        <taxon>Streptophyta</taxon>
        <taxon>Embryophyta</taxon>
        <taxon>Tracheophyta</taxon>
        <taxon>Spermatophyta</taxon>
        <taxon>Magnoliopsida</taxon>
        <taxon>Liliopsida</taxon>
        <taxon>Asparagales</taxon>
        <taxon>Orchidaceae</taxon>
        <taxon>Vanilloideae</taxon>
        <taxon>Vanilleae</taxon>
        <taxon>Vanilla</taxon>
    </lineage>
</organism>
<feature type="region of interest" description="Disordered" evidence="2">
    <location>
        <begin position="286"/>
        <end position="305"/>
    </location>
</feature>
<dbReference type="InterPro" id="IPR017930">
    <property type="entry name" value="Myb_dom"/>
</dbReference>
<feature type="compositionally biased region" description="Polar residues" evidence="2">
    <location>
        <begin position="482"/>
        <end position="497"/>
    </location>
</feature>
<evidence type="ECO:0000259" key="3">
    <source>
        <dbReference type="PROSITE" id="PS50090"/>
    </source>
</evidence>
<dbReference type="SMART" id="SM00717">
    <property type="entry name" value="SANT"/>
    <property type="match status" value="1"/>
</dbReference>
<evidence type="ECO:0000259" key="4">
    <source>
        <dbReference type="PROSITE" id="PS51294"/>
    </source>
</evidence>